<dbReference type="RefSeq" id="WP_101636486.1">
    <property type="nucleotide sequence ID" value="NZ_JAPXGI010000001.1"/>
</dbReference>
<protein>
    <submittedName>
        <fullName evidence="1">KH domain-containing protein</fullName>
    </submittedName>
</protein>
<dbReference type="Pfam" id="PF13083">
    <property type="entry name" value="KH_KhpA-B"/>
    <property type="match status" value="1"/>
</dbReference>
<dbReference type="InterPro" id="IPR015946">
    <property type="entry name" value="KH_dom-like_a/b"/>
</dbReference>
<reference evidence="1 2" key="1">
    <citation type="submission" date="2017-12" db="EMBL/GenBank/DDBJ databases">
        <title>Phylogenetic diversity of female urinary microbiome.</title>
        <authorList>
            <person name="Thomas-White K."/>
            <person name="Wolfe A.J."/>
        </authorList>
    </citation>
    <scope>NUCLEOTIDE SEQUENCE [LARGE SCALE GENOMIC DNA]</scope>
    <source>
        <strain evidence="1 2">UMB0112</strain>
    </source>
</reference>
<proteinExistence type="predicted"/>
<comment type="caution">
    <text evidence="1">The sequence shown here is derived from an EMBL/GenBank/DDBJ whole genome shotgun (WGS) entry which is preliminary data.</text>
</comment>
<dbReference type="GO" id="GO:0003723">
    <property type="term" value="F:RNA binding"/>
    <property type="evidence" value="ECO:0007669"/>
    <property type="project" value="InterPro"/>
</dbReference>
<organism evidence="1 2">
    <name type="scientific">Campylobacter ureolyticus</name>
    <dbReference type="NCBI Taxonomy" id="827"/>
    <lineage>
        <taxon>Bacteria</taxon>
        <taxon>Pseudomonadati</taxon>
        <taxon>Campylobacterota</taxon>
        <taxon>Epsilonproteobacteria</taxon>
        <taxon>Campylobacterales</taxon>
        <taxon>Campylobacteraceae</taxon>
        <taxon>Campylobacter</taxon>
    </lineage>
</organism>
<name>A0A2I1NC82_9BACT</name>
<dbReference type="SUPFAM" id="SSF54814">
    <property type="entry name" value="Prokaryotic type KH domain (KH-domain type II)"/>
    <property type="match status" value="1"/>
</dbReference>
<sequence>MVEEFIRQYALLICEYPEKIKIEKIKIDDNFYEIIIYADKTDTGKLIGKDGKMINAIRTVVLGYKAKDSVSYKFSVKALEE</sequence>
<evidence type="ECO:0000313" key="2">
    <source>
        <dbReference type="Proteomes" id="UP000234639"/>
    </source>
</evidence>
<gene>
    <name evidence="1" type="ORF">CYJ41_00740</name>
</gene>
<dbReference type="InterPro" id="IPR009019">
    <property type="entry name" value="KH_sf_prok-type"/>
</dbReference>
<dbReference type="EMBL" id="PKHU01000001">
    <property type="protein sequence ID" value="PKZ29999.1"/>
    <property type="molecule type" value="Genomic_DNA"/>
</dbReference>
<accession>A0A2I1NC82</accession>
<evidence type="ECO:0000313" key="1">
    <source>
        <dbReference type="EMBL" id="PKZ29999.1"/>
    </source>
</evidence>
<dbReference type="Gene3D" id="3.30.300.20">
    <property type="match status" value="1"/>
</dbReference>
<dbReference type="Proteomes" id="UP000234639">
    <property type="component" value="Unassembled WGS sequence"/>
</dbReference>
<dbReference type="AlphaFoldDB" id="A0A2I1NC82"/>